<keyword evidence="3" id="KW-1185">Reference proteome</keyword>
<protein>
    <recommendedName>
        <fullName evidence="4">Histidine kinase</fullName>
    </recommendedName>
</protein>
<sequence>MTEPWASAALAKVERTKQLALEIRIIVERTQRIIADSRQILSAHGAPDPSGRPPLPLPRPPETTVPPDALCAVFDALLEAARQAENADDPELFALVERALLRTGDRIERAAAALARRQPPVQ</sequence>
<feature type="region of interest" description="Disordered" evidence="1">
    <location>
        <begin position="40"/>
        <end position="64"/>
    </location>
</feature>
<dbReference type="EMBL" id="JBELQE010000110">
    <property type="protein sequence ID" value="MER2252500.1"/>
    <property type="molecule type" value="Genomic_DNA"/>
</dbReference>
<name>A0ABV1QT97_9HYPH</name>
<proteinExistence type="predicted"/>
<accession>A0ABV1QT97</accession>
<dbReference type="Proteomes" id="UP001480955">
    <property type="component" value="Unassembled WGS sequence"/>
</dbReference>
<gene>
    <name evidence="2" type="ORF">ABS772_21495</name>
</gene>
<reference evidence="2 3" key="1">
    <citation type="submission" date="2024-06" db="EMBL/GenBank/DDBJ databases">
        <authorList>
            <person name="Campbell A.G."/>
        </authorList>
    </citation>
    <scope>NUCLEOTIDE SEQUENCE [LARGE SCALE GENOMIC DNA]</scope>
    <source>
        <strain evidence="2 3">EM12</strain>
    </source>
</reference>
<evidence type="ECO:0000256" key="1">
    <source>
        <dbReference type="SAM" id="MobiDB-lite"/>
    </source>
</evidence>
<evidence type="ECO:0000313" key="3">
    <source>
        <dbReference type="Proteomes" id="UP001480955"/>
    </source>
</evidence>
<comment type="caution">
    <text evidence="2">The sequence shown here is derived from an EMBL/GenBank/DDBJ whole genome shotgun (WGS) entry which is preliminary data.</text>
</comment>
<evidence type="ECO:0008006" key="4">
    <source>
        <dbReference type="Google" id="ProtNLM"/>
    </source>
</evidence>
<evidence type="ECO:0000313" key="2">
    <source>
        <dbReference type="EMBL" id="MER2252500.1"/>
    </source>
</evidence>
<organism evidence="2 3">
    <name type="scientific">Methylorubrum podarium</name>
    <dbReference type="NCBI Taxonomy" id="200476"/>
    <lineage>
        <taxon>Bacteria</taxon>
        <taxon>Pseudomonadati</taxon>
        <taxon>Pseudomonadota</taxon>
        <taxon>Alphaproteobacteria</taxon>
        <taxon>Hyphomicrobiales</taxon>
        <taxon>Methylobacteriaceae</taxon>
        <taxon>Methylorubrum</taxon>
    </lineage>
</organism>
<feature type="compositionally biased region" description="Pro residues" evidence="1">
    <location>
        <begin position="50"/>
        <end position="64"/>
    </location>
</feature>
<dbReference type="RefSeq" id="WP_350396790.1">
    <property type="nucleotide sequence ID" value="NZ_JBELQE010000110.1"/>
</dbReference>